<dbReference type="InterPro" id="IPR041373">
    <property type="entry name" value="RT_RNaseH"/>
</dbReference>
<dbReference type="GO" id="GO:0008270">
    <property type="term" value="F:zinc ion binding"/>
    <property type="evidence" value="ECO:0007669"/>
    <property type="project" value="InterPro"/>
</dbReference>
<dbReference type="Pfam" id="PF17917">
    <property type="entry name" value="RT_RNaseH"/>
    <property type="match status" value="1"/>
</dbReference>
<evidence type="ECO:0000256" key="5">
    <source>
        <dbReference type="ARBA" id="ARBA00022801"/>
    </source>
</evidence>
<dbReference type="Gene3D" id="3.30.70.270">
    <property type="match status" value="1"/>
</dbReference>
<dbReference type="OrthoDB" id="6775458at2759"/>
<reference evidence="8" key="1">
    <citation type="submission" date="2019-08" db="EMBL/GenBank/DDBJ databases">
        <title>The genome of the North American firefly Photinus pyralis.</title>
        <authorList>
            <consortium name="Photinus pyralis genome working group"/>
            <person name="Fallon T.R."/>
            <person name="Sander Lower S.E."/>
            <person name="Weng J.-K."/>
        </authorList>
    </citation>
    <scope>NUCLEOTIDE SEQUENCE</scope>
    <source>
        <strain evidence="8">TRF0915ILg1</strain>
        <tissue evidence="8">Whole body</tissue>
    </source>
</reference>
<keyword evidence="4" id="KW-0255">Endonuclease</keyword>
<keyword evidence="5" id="KW-0378">Hydrolase</keyword>
<evidence type="ECO:0000256" key="3">
    <source>
        <dbReference type="ARBA" id="ARBA00022722"/>
    </source>
</evidence>
<evidence type="ECO:0000256" key="4">
    <source>
        <dbReference type="ARBA" id="ARBA00022759"/>
    </source>
</evidence>
<dbReference type="EMBL" id="VTPC01006779">
    <property type="protein sequence ID" value="KAF2894670.1"/>
    <property type="molecule type" value="Genomic_DNA"/>
</dbReference>
<feature type="domain" description="Reverse transcriptase RNase H-like" evidence="7">
    <location>
        <begin position="345"/>
        <end position="451"/>
    </location>
</feature>
<dbReference type="InterPro" id="IPR043502">
    <property type="entry name" value="DNA/RNA_pol_sf"/>
</dbReference>
<evidence type="ECO:0000259" key="7">
    <source>
        <dbReference type="Pfam" id="PF17917"/>
    </source>
</evidence>
<dbReference type="Proteomes" id="UP000801492">
    <property type="component" value="Unassembled WGS sequence"/>
</dbReference>
<evidence type="ECO:0000313" key="8">
    <source>
        <dbReference type="EMBL" id="KAF2894670.1"/>
    </source>
</evidence>
<evidence type="ECO:0000256" key="1">
    <source>
        <dbReference type="ARBA" id="ARBA00022679"/>
    </source>
</evidence>
<dbReference type="SUPFAM" id="SSF57756">
    <property type="entry name" value="Retrovirus zinc finger-like domains"/>
    <property type="match status" value="1"/>
</dbReference>
<evidence type="ECO:0000256" key="2">
    <source>
        <dbReference type="ARBA" id="ARBA00022695"/>
    </source>
</evidence>
<proteinExistence type="predicted"/>
<keyword evidence="3" id="KW-0540">Nuclease</keyword>
<keyword evidence="1" id="KW-0808">Transferase</keyword>
<dbReference type="FunFam" id="3.10.20.370:FF:000001">
    <property type="entry name" value="Retrovirus-related Pol polyprotein from transposon 17.6-like protein"/>
    <property type="match status" value="1"/>
</dbReference>
<keyword evidence="6" id="KW-0695">RNA-directed DNA polymerase</keyword>
<dbReference type="GO" id="GO:0003676">
    <property type="term" value="F:nucleic acid binding"/>
    <property type="evidence" value="ECO:0007669"/>
    <property type="project" value="InterPro"/>
</dbReference>
<dbReference type="SUPFAM" id="SSF56672">
    <property type="entry name" value="DNA/RNA polymerases"/>
    <property type="match status" value="1"/>
</dbReference>
<comment type="caution">
    <text evidence="8">The sequence shown here is derived from an EMBL/GenBank/DDBJ whole genome shotgun (WGS) entry which is preliminary data.</text>
</comment>
<dbReference type="GO" id="GO:0003964">
    <property type="term" value="F:RNA-directed DNA polymerase activity"/>
    <property type="evidence" value="ECO:0007669"/>
    <property type="project" value="UniProtKB-KW"/>
</dbReference>
<dbReference type="PANTHER" id="PTHR37984:SF5">
    <property type="entry name" value="PROTEIN NYNRIN-LIKE"/>
    <property type="match status" value="1"/>
</dbReference>
<keyword evidence="2" id="KW-0548">Nucleotidyltransferase</keyword>
<dbReference type="InterPro" id="IPR050951">
    <property type="entry name" value="Retrovirus_Pol_polyprotein"/>
</dbReference>
<evidence type="ECO:0000313" key="9">
    <source>
        <dbReference type="Proteomes" id="UP000801492"/>
    </source>
</evidence>
<organism evidence="8 9">
    <name type="scientific">Ignelater luminosus</name>
    <name type="common">Cucubano</name>
    <name type="synonym">Pyrophorus luminosus</name>
    <dbReference type="NCBI Taxonomy" id="2038154"/>
    <lineage>
        <taxon>Eukaryota</taxon>
        <taxon>Metazoa</taxon>
        <taxon>Ecdysozoa</taxon>
        <taxon>Arthropoda</taxon>
        <taxon>Hexapoda</taxon>
        <taxon>Insecta</taxon>
        <taxon>Pterygota</taxon>
        <taxon>Neoptera</taxon>
        <taxon>Endopterygota</taxon>
        <taxon>Coleoptera</taxon>
        <taxon>Polyphaga</taxon>
        <taxon>Elateriformia</taxon>
        <taxon>Elateroidea</taxon>
        <taxon>Elateridae</taxon>
        <taxon>Agrypninae</taxon>
        <taxon>Pyrophorini</taxon>
        <taxon>Ignelater</taxon>
    </lineage>
</organism>
<dbReference type="CDD" id="cd09274">
    <property type="entry name" value="RNase_HI_RT_Ty3"/>
    <property type="match status" value="1"/>
</dbReference>
<dbReference type="GO" id="GO:0004519">
    <property type="term" value="F:endonuclease activity"/>
    <property type="evidence" value="ECO:0007669"/>
    <property type="project" value="UniProtKB-KW"/>
</dbReference>
<gene>
    <name evidence="8" type="ORF">ILUMI_11504</name>
</gene>
<protein>
    <recommendedName>
        <fullName evidence="7">Reverse transcriptase RNase H-like domain-containing protein</fullName>
    </recommendedName>
</protein>
<sequence length="728" mass="82162">MTNQMETILQALQQQGAALQLLIQQNQQPAIQAPTISQTMMSHNITFESFNPDEESFSTYKERLETFFTLRQLKENAPGVAEAKLLNCLKSKQYQLLSSLTAPDKPGEKSYDQLKTLDVALTMEAARKQNLEEYSKDANSGTINKIQIDLDLNFDRVVQNLMIKINDLVIVMKNNHVAAECRSKSKLECSSCKKKGHLAKVCISTMLKQKKQITDDTVNNIDESYDDYSINSIQYIDILSSEDRELCKKITIKLQLNGQDQEFELDSGRYKISKNGLEKDPAKVEAVVNAPQPKNVNDVRSFIGMALYYSSFIPNASKILYPLNQLLRKDAKFHCDRILIPFQSESPIVLETDASPYGLATILSHRINGENKPIAFISRTLTAAEKNYSHIDKEATAIYWSVKKFFQYLYGTEFILVTDNKPLQSIFNPEKQLPSITALRLTRYALFLRQFQYKIQHRSGKQHQNVDYFSRAPVLKSNSREVDETYVIHEVLINQISTSSTITAERIRLETTKDPELVKLKLPPALVPAEQTPIAPGPITSELDNDPVTPAFNGNYPEPTQTQPPEEVEVRREINVDEFDLLLEAIPSDGESVVTDYNSEEGKEIENLRIGEEPDPIFSEFDLLSSSNLENIIPKKDFRIAVAVGLIGAAFEQQCGRASATNAENKQKGESYKKNVIPKQLICQNFGLREGAIFAAQRRTSRDQELFVPNAKSPCALKSTETASRHVI</sequence>
<dbReference type="PANTHER" id="PTHR37984">
    <property type="entry name" value="PROTEIN CBG26694"/>
    <property type="match status" value="1"/>
</dbReference>
<dbReference type="AlphaFoldDB" id="A0A8K0D4V6"/>
<dbReference type="GO" id="GO:0016787">
    <property type="term" value="F:hydrolase activity"/>
    <property type="evidence" value="ECO:0007669"/>
    <property type="project" value="UniProtKB-KW"/>
</dbReference>
<evidence type="ECO:0000256" key="6">
    <source>
        <dbReference type="ARBA" id="ARBA00022918"/>
    </source>
</evidence>
<name>A0A8K0D4V6_IGNLU</name>
<keyword evidence="9" id="KW-1185">Reference proteome</keyword>
<dbReference type="InterPro" id="IPR043128">
    <property type="entry name" value="Rev_trsase/Diguanyl_cyclase"/>
</dbReference>
<dbReference type="InterPro" id="IPR036875">
    <property type="entry name" value="Znf_CCHC_sf"/>
</dbReference>
<dbReference type="Gene3D" id="3.10.20.370">
    <property type="match status" value="1"/>
</dbReference>
<accession>A0A8K0D4V6</accession>